<proteinExistence type="predicted"/>
<accession>A0A2M7GV92</accession>
<name>A0A2M7GV92_9BACT</name>
<dbReference type="Proteomes" id="UP000230025">
    <property type="component" value="Unassembled WGS sequence"/>
</dbReference>
<dbReference type="InterPro" id="IPR011050">
    <property type="entry name" value="Pectin_lyase_fold/virulence"/>
</dbReference>
<organism evidence="2 3">
    <name type="scientific">bacterium (Candidatus Ratteibacteria) CG15_BIG_FIL_POST_REV_8_21_14_020_41_12</name>
    <dbReference type="NCBI Taxonomy" id="2014291"/>
    <lineage>
        <taxon>Bacteria</taxon>
        <taxon>Candidatus Ratteibacteria</taxon>
    </lineage>
</organism>
<gene>
    <name evidence="2" type="ORF">COW28_07540</name>
</gene>
<dbReference type="InterPro" id="IPR011459">
    <property type="entry name" value="DUF1565"/>
</dbReference>
<dbReference type="Gene3D" id="2.160.20.10">
    <property type="entry name" value="Single-stranded right-handed beta-helix, Pectin lyase-like"/>
    <property type="match status" value="1"/>
</dbReference>
<dbReference type="InterPro" id="IPR012334">
    <property type="entry name" value="Pectin_lyas_fold"/>
</dbReference>
<feature type="non-terminal residue" evidence="2">
    <location>
        <position position="266"/>
    </location>
</feature>
<dbReference type="AlphaFoldDB" id="A0A2M7GV92"/>
<sequence>MGLTNFPHGITSFGVPVYGVAGDVVAGKVFWVCSVAAKSWIAGNDVPSAGTKTKPFATIDYAIGKCTAGNGDVIYVLPGHTETIAAAAGIAADVAGVSIIGIGNGAERPIITWSATGSTLEVSAANVLLRNVQCQNAIDSLVSGISVTAAGFKLLDCSFTQPTLANDALIWLLTTAAADDLLVQGNDFRQSNAGPTECIRLVGADRAKILDNYIIGSYSTAAINGITTESLEILIARNTICNSVVDKLVIDLVINCTGRIEYNSGT</sequence>
<protein>
    <recommendedName>
        <fullName evidence="1">DUF1565 domain-containing protein</fullName>
    </recommendedName>
</protein>
<dbReference type="EMBL" id="PFFY01000353">
    <property type="protein sequence ID" value="PIW31235.1"/>
    <property type="molecule type" value="Genomic_DNA"/>
</dbReference>
<evidence type="ECO:0000313" key="3">
    <source>
        <dbReference type="Proteomes" id="UP000230025"/>
    </source>
</evidence>
<evidence type="ECO:0000313" key="2">
    <source>
        <dbReference type="EMBL" id="PIW31235.1"/>
    </source>
</evidence>
<evidence type="ECO:0000259" key="1">
    <source>
        <dbReference type="Pfam" id="PF07602"/>
    </source>
</evidence>
<reference evidence="3" key="1">
    <citation type="submission" date="2017-09" db="EMBL/GenBank/DDBJ databases">
        <title>Depth-based differentiation of microbial function through sediment-hosted aquifers and enrichment of novel symbionts in the deep terrestrial subsurface.</title>
        <authorList>
            <person name="Probst A.J."/>
            <person name="Ladd B."/>
            <person name="Jarett J.K."/>
            <person name="Geller-Mcgrath D.E."/>
            <person name="Sieber C.M.K."/>
            <person name="Emerson J.B."/>
            <person name="Anantharaman K."/>
            <person name="Thomas B.C."/>
            <person name="Malmstrom R."/>
            <person name="Stieglmeier M."/>
            <person name="Klingl A."/>
            <person name="Woyke T."/>
            <person name="Ryan C.M."/>
            <person name="Banfield J.F."/>
        </authorList>
    </citation>
    <scope>NUCLEOTIDE SEQUENCE [LARGE SCALE GENOMIC DNA]</scope>
</reference>
<dbReference type="SUPFAM" id="SSF51126">
    <property type="entry name" value="Pectin lyase-like"/>
    <property type="match status" value="1"/>
</dbReference>
<comment type="caution">
    <text evidence="2">The sequence shown here is derived from an EMBL/GenBank/DDBJ whole genome shotgun (WGS) entry which is preliminary data.</text>
</comment>
<dbReference type="Pfam" id="PF07602">
    <property type="entry name" value="DUF1565"/>
    <property type="match status" value="1"/>
</dbReference>
<feature type="domain" description="DUF1565" evidence="1">
    <location>
        <begin position="41"/>
        <end position="247"/>
    </location>
</feature>